<dbReference type="AlphaFoldDB" id="A0ABD2BZW2"/>
<organism evidence="2 3">
    <name type="scientific">Vespula squamosa</name>
    <name type="common">Southern yellow jacket</name>
    <name type="synonym">Wasp</name>
    <dbReference type="NCBI Taxonomy" id="30214"/>
    <lineage>
        <taxon>Eukaryota</taxon>
        <taxon>Metazoa</taxon>
        <taxon>Ecdysozoa</taxon>
        <taxon>Arthropoda</taxon>
        <taxon>Hexapoda</taxon>
        <taxon>Insecta</taxon>
        <taxon>Pterygota</taxon>
        <taxon>Neoptera</taxon>
        <taxon>Endopterygota</taxon>
        <taxon>Hymenoptera</taxon>
        <taxon>Apocrita</taxon>
        <taxon>Aculeata</taxon>
        <taxon>Vespoidea</taxon>
        <taxon>Vespidae</taxon>
        <taxon>Vespinae</taxon>
        <taxon>Vespula</taxon>
    </lineage>
</organism>
<name>A0ABD2BZW2_VESSQ</name>
<accession>A0ABD2BZW2</accession>
<keyword evidence="3" id="KW-1185">Reference proteome</keyword>
<feature type="compositionally biased region" description="Basic residues" evidence="1">
    <location>
        <begin position="32"/>
        <end position="43"/>
    </location>
</feature>
<feature type="region of interest" description="Disordered" evidence="1">
    <location>
        <begin position="91"/>
        <end position="114"/>
    </location>
</feature>
<gene>
    <name evidence="2" type="ORF">V1478_001849</name>
</gene>
<feature type="compositionally biased region" description="Acidic residues" evidence="1">
    <location>
        <begin position="91"/>
        <end position="113"/>
    </location>
</feature>
<dbReference type="Proteomes" id="UP001607302">
    <property type="component" value="Unassembled WGS sequence"/>
</dbReference>
<proteinExistence type="predicted"/>
<dbReference type="EMBL" id="JAUDFV010000027">
    <property type="protein sequence ID" value="KAL2737763.1"/>
    <property type="molecule type" value="Genomic_DNA"/>
</dbReference>
<reference evidence="2 3" key="1">
    <citation type="journal article" date="2024" name="Ann. Entomol. Soc. Am.">
        <title>Genomic analyses of the southern and eastern yellowjacket wasps (Hymenoptera: Vespidae) reveal evolutionary signatures of social life.</title>
        <authorList>
            <person name="Catto M.A."/>
            <person name="Caine P.B."/>
            <person name="Orr S.E."/>
            <person name="Hunt B.G."/>
            <person name="Goodisman M.A.D."/>
        </authorList>
    </citation>
    <scope>NUCLEOTIDE SEQUENCE [LARGE SCALE GENOMIC DNA]</scope>
    <source>
        <strain evidence="2">233</strain>
        <tissue evidence="2">Head and thorax</tissue>
    </source>
</reference>
<comment type="caution">
    <text evidence="2">The sequence shown here is derived from an EMBL/GenBank/DDBJ whole genome shotgun (WGS) entry which is preliminary data.</text>
</comment>
<feature type="region of interest" description="Disordered" evidence="1">
    <location>
        <begin position="20"/>
        <end position="43"/>
    </location>
</feature>
<sequence>MPTESNGVAMAMGRPTLKWDAGDVGRVLPGGSRRRKKKRERRRRKEEIRLNIMIYSRARQSFRASIEYKVLTLELSAGLCSIIKLIDYERDDYDDDDDDDDVDDDDNDDDVGEDYGYGNTLTLLILQSI</sequence>
<evidence type="ECO:0000313" key="3">
    <source>
        <dbReference type="Proteomes" id="UP001607302"/>
    </source>
</evidence>
<protein>
    <submittedName>
        <fullName evidence="2">Uncharacterized protein</fullName>
    </submittedName>
</protein>
<evidence type="ECO:0000313" key="2">
    <source>
        <dbReference type="EMBL" id="KAL2737763.1"/>
    </source>
</evidence>
<evidence type="ECO:0000256" key="1">
    <source>
        <dbReference type="SAM" id="MobiDB-lite"/>
    </source>
</evidence>